<accession>A0A0C3QBB2</accession>
<feature type="compositionally biased region" description="Pro residues" evidence="1">
    <location>
        <begin position="280"/>
        <end position="290"/>
    </location>
</feature>
<feature type="region of interest" description="Disordered" evidence="1">
    <location>
        <begin position="322"/>
        <end position="367"/>
    </location>
</feature>
<evidence type="ECO:0000313" key="4">
    <source>
        <dbReference type="EMBL" id="KIO22341.1"/>
    </source>
</evidence>
<dbReference type="STRING" id="1051891.A0A0C3QBB2"/>
<feature type="signal peptide" evidence="3">
    <location>
        <begin position="1"/>
        <end position="23"/>
    </location>
</feature>
<organism evidence="4 5">
    <name type="scientific">Tulasnella calospora MUT 4182</name>
    <dbReference type="NCBI Taxonomy" id="1051891"/>
    <lineage>
        <taxon>Eukaryota</taxon>
        <taxon>Fungi</taxon>
        <taxon>Dikarya</taxon>
        <taxon>Basidiomycota</taxon>
        <taxon>Agaricomycotina</taxon>
        <taxon>Agaricomycetes</taxon>
        <taxon>Cantharellales</taxon>
        <taxon>Tulasnellaceae</taxon>
        <taxon>Tulasnella</taxon>
    </lineage>
</organism>
<gene>
    <name evidence="4" type="ORF">M407DRAFT_28136</name>
</gene>
<protein>
    <recommendedName>
        <fullName evidence="6">Transmembrane protein</fullName>
    </recommendedName>
</protein>
<evidence type="ECO:0000313" key="5">
    <source>
        <dbReference type="Proteomes" id="UP000054248"/>
    </source>
</evidence>
<dbReference type="HOGENOM" id="CLU_053888_3_0_1"/>
<feature type="compositionally biased region" description="Polar residues" evidence="1">
    <location>
        <begin position="265"/>
        <end position="276"/>
    </location>
</feature>
<dbReference type="Proteomes" id="UP000054248">
    <property type="component" value="Unassembled WGS sequence"/>
</dbReference>
<reference evidence="5" key="2">
    <citation type="submission" date="2015-01" db="EMBL/GenBank/DDBJ databases">
        <title>Evolutionary Origins and Diversification of the Mycorrhizal Mutualists.</title>
        <authorList>
            <consortium name="DOE Joint Genome Institute"/>
            <consortium name="Mycorrhizal Genomics Consortium"/>
            <person name="Kohler A."/>
            <person name="Kuo A."/>
            <person name="Nagy L.G."/>
            <person name="Floudas D."/>
            <person name="Copeland A."/>
            <person name="Barry K.W."/>
            <person name="Cichocki N."/>
            <person name="Veneault-Fourrey C."/>
            <person name="LaButti K."/>
            <person name="Lindquist E.A."/>
            <person name="Lipzen A."/>
            <person name="Lundell T."/>
            <person name="Morin E."/>
            <person name="Murat C."/>
            <person name="Riley R."/>
            <person name="Ohm R."/>
            <person name="Sun H."/>
            <person name="Tunlid A."/>
            <person name="Henrissat B."/>
            <person name="Grigoriev I.V."/>
            <person name="Hibbett D.S."/>
            <person name="Martin F."/>
        </authorList>
    </citation>
    <scope>NUCLEOTIDE SEQUENCE [LARGE SCALE GENOMIC DNA]</scope>
    <source>
        <strain evidence="5">MUT 4182</strain>
    </source>
</reference>
<dbReference type="EMBL" id="KN823112">
    <property type="protein sequence ID" value="KIO22341.1"/>
    <property type="molecule type" value="Genomic_DNA"/>
</dbReference>
<dbReference type="OrthoDB" id="3362711at2759"/>
<keyword evidence="2" id="KW-0472">Membrane</keyword>
<evidence type="ECO:0000256" key="2">
    <source>
        <dbReference type="SAM" id="Phobius"/>
    </source>
</evidence>
<proteinExistence type="predicted"/>
<evidence type="ECO:0000256" key="3">
    <source>
        <dbReference type="SAM" id="SignalP"/>
    </source>
</evidence>
<keyword evidence="5" id="KW-1185">Reference proteome</keyword>
<dbReference type="AlphaFoldDB" id="A0A0C3QBB2"/>
<evidence type="ECO:0008006" key="6">
    <source>
        <dbReference type="Google" id="ProtNLM"/>
    </source>
</evidence>
<name>A0A0C3QBB2_9AGAM</name>
<keyword evidence="3" id="KW-0732">Signal</keyword>
<feature type="region of interest" description="Disordered" evidence="1">
    <location>
        <begin position="261"/>
        <end position="308"/>
    </location>
</feature>
<feature type="transmembrane region" description="Helical" evidence="2">
    <location>
        <begin position="181"/>
        <end position="207"/>
    </location>
</feature>
<keyword evidence="2" id="KW-0812">Transmembrane</keyword>
<evidence type="ECO:0000256" key="1">
    <source>
        <dbReference type="SAM" id="MobiDB-lite"/>
    </source>
</evidence>
<keyword evidence="2" id="KW-1133">Transmembrane helix</keyword>
<reference evidence="4 5" key="1">
    <citation type="submission" date="2014-04" db="EMBL/GenBank/DDBJ databases">
        <authorList>
            <consortium name="DOE Joint Genome Institute"/>
            <person name="Kuo A."/>
            <person name="Girlanda M."/>
            <person name="Perotto S."/>
            <person name="Kohler A."/>
            <person name="Nagy L.G."/>
            <person name="Floudas D."/>
            <person name="Copeland A."/>
            <person name="Barry K.W."/>
            <person name="Cichocki N."/>
            <person name="Veneault-Fourrey C."/>
            <person name="LaButti K."/>
            <person name="Lindquist E.A."/>
            <person name="Lipzen A."/>
            <person name="Lundell T."/>
            <person name="Morin E."/>
            <person name="Murat C."/>
            <person name="Sun H."/>
            <person name="Tunlid A."/>
            <person name="Henrissat B."/>
            <person name="Grigoriev I.V."/>
            <person name="Hibbett D.S."/>
            <person name="Martin F."/>
            <person name="Nordberg H.P."/>
            <person name="Cantor M.N."/>
            <person name="Hua S.X."/>
        </authorList>
    </citation>
    <scope>NUCLEOTIDE SEQUENCE [LARGE SCALE GENOMIC DNA]</scope>
    <source>
        <strain evidence="4 5">MUT 4182</strain>
    </source>
</reference>
<sequence>MPLRHWSRKALALLPLIVGDAFAQGITNATCGTQYHWMNNALGQSPCLVAAYLSDVCAAGSWTIPALPSAGDSYSAPDGDLVCPCQCSTVVYNLMQACADCQGGVTRQWQYWIQYCPEAYISQTFPYSIPNGTQVPTWADLDPSAVGVWSPTVASAYAVGPSASITPGLTSPSPSSPSTPVGAIAGGVVGGAALFIAVGFGIGFLCFRVRRQPRQMQEDMTSSNVGGMYSGALPGQMYSGALPGQMYSGALPGQMYSGALPGHMSANTPGSQVTTAPLQQPQPPYSPYPPSLTINQSLPSSDHDVPHLDAESTRQNFYPQHLAPQSFGQFSSASPQASPPLEPSTSTPPGVQRILSPAPSYRTSQIT</sequence>
<feature type="compositionally biased region" description="Low complexity" evidence="1">
    <location>
        <begin position="323"/>
        <end position="336"/>
    </location>
</feature>
<feature type="chain" id="PRO_5002168434" description="Transmembrane protein" evidence="3">
    <location>
        <begin position="24"/>
        <end position="367"/>
    </location>
</feature>